<feature type="compositionally biased region" description="Acidic residues" evidence="5">
    <location>
        <begin position="42"/>
        <end position="59"/>
    </location>
</feature>
<dbReference type="InterPro" id="IPR004333">
    <property type="entry name" value="SBP_dom"/>
</dbReference>
<sequence>MAKRSLEIKREYERQEEYETEDEVGESENDDETVDYGGGGDGVEEEEEEEEQEEREEEVEDRRKRALIRIVSGQRRGVPSNTLCCQADDCGVDLRAAKRYHRRHKVCERHAKAAFVFLGGIEQRFCQQCSRFHEISQFDDTKRSCRKRLAGHNQRRRKNQPDPPHTEDRRKPPNSKMNASSLKATEHSDDNELSFRGQSNIRHFRIR</sequence>
<evidence type="ECO:0000313" key="8">
    <source>
        <dbReference type="Proteomes" id="UP001227230"/>
    </source>
</evidence>
<dbReference type="EMBL" id="CP126651">
    <property type="protein sequence ID" value="WJZ86329.1"/>
    <property type="molecule type" value="Genomic_DNA"/>
</dbReference>
<keyword evidence="8" id="KW-1185">Reference proteome</keyword>
<accession>A0ABY9BUC1</accession>
<evidence type="ECO:0000256" key="3">
    <source>
        <dbReference type="ARBA" id="ARBA00022833"/>
    </source>
</evidence>
<evidence type="ECO:0000259" key="6">
    <source>
        <dbReference type="PROSITE" id="PS51141"/>
    </source>
</evidence>
<feature type="domain" description="SBP-type" evidence="6">
    <location>
        <begin position="82"/>
        <end position="159"/>
    </location>
</feature>
<reference evidence="7 8" key="1">
    <citation type="journal article" date="2023" name="Hortic Res">
        <title>The complete reference genome for grapevine (Vitis vinifera L.) genetics and breeding.</title>
        <authorList>
            <person name="Shi X."/>
            <person name="Cao S."/>
            <person name="Wang X."/>
            <person name="Huang S."/>
            <person name="Wang Y."/>
            <person name="Liu Z."/>
            <person name="Liu W."/>
            <person name="Leng X."/>
            <person name="Peng Y."/>
            <person name="Wang N."/>
            <person name="Wang Y."/>
            <person name="Ma Z."/>
            <person name="Xu X."/>
            <person name="Zhang F."/>
            <person name="Xue H."/>
            <person name="Zhong H."/>
            <person name="Wang Y."/>
            <person name="Zhang K."/>
            <person name="Velt A."/>
            <person name="Avia K."/>
            <person name="Holtgrawe D."/>
            <person name="Grimplet J."/>
            <person name="Matus J.T."/>
            <person name="Ware D."/>
            <person name="Wu X."/>
            <person name="Wang H."/>
            <person name="Liu C."/>
            <person name="Fang Y."/>
            <person name="Rustenholz C."/>
            <person name="Cheng Z."/>
            <person name="Xiao H."/>
            <person name="Zhou Y."/>
        </authorList>
    </citation>
    <scope>NUCLEOTIDE SEQUENCE [LARGE SCALE GENOMIC DNA]</scope>
    <source>
        <strain evidence="8">cv. Pinot noir / PN40024</strain>
        <tissue evidence="7">Leaf</tissue>
    </source>
</reference>
<feature type="compositionally biased region" description="Basic residues" evidence="5">
    <location>
        <begin position="148"/>
        <end position="158"/>
    </location>
</feature>
<feature type="compositionally biased region" description="Basic and acidic residues" evidence="5">
    <location>
        <begin position="1"/>
        <end position="17"/>
    </location>
</feature>
<dbReference type="InterPro" id="IPR044817">
    <property type="entry name" value="SBP-like"/>
</dbReference>
<evidence type="ECO:0000256" key="1">
    <source>
        <dbReference type="ARBA" id="ARBA00022723"/>
    </source>
</evidence>
<dbReference type="SUPFAM" id="SSF103612">
    <property type="entry name" value="SBT domain"/>
    <property type="match status" value="1"/>
</dbReference>
<dbReference type="PANTHER" id="PTHR31251">
    <property type="entry name" value="SQUAMOSA PROMOTER-BINDING-LIKE PROTEIN 4"/>
    <property type="match status" value="1"/>
</dbReference>
<organism evidence="7 8">
    <name type="scientific">Vitis vinifera</name>
    <name type="common">Grape</name>
    <dbReference type="NCBI Taxonomy" id="29760"/>
    <lineage>
        <taxon>Eukaryota</taxon>
        <taxon>Viridiplantae</taxon>
        <taxon>Streptophyta</taxon>
        <taxon>Embryophyta</taxon>
        <taxon>Tracheophyta</taxon>
        <taxon>Spermatophyta</taxon>
        <taxon>Magnoliopsida</taxon>
        <taxon>eudicotyledons</taxon>
        <taxon>Gunneridae</taxon>
        <taxon>Pentapetalae</taxon>
        <taxon>rosids</taxon>
        <taxon>Vitales</taxon>
        <taxon>Vitaceae</taxon>
        <taxon>Viteae</taxon>
        <taxon>Vitis</taxon>
    </lineage>
</organism>
<protein>
    <recommendedName>
        <fullName evidence="6">SBP-type domain-containing protein</fullName>
    </recommendedName>
</protein>
<dbReference type="PANTHER" id="PTHR31251:SF226">
    <property type="entry name" value="SQUAMOSA PROMOTER-BINDING-LIKE PROTEIN 6"/>
    <property type="match status" value="1"/>
</dbReference>
<keyword evidence="3" id="KW-0862">Zinc</keyword>
<evidence type="ECO:0000256" key="4">
    <source>
        <dbReference type="PROSITE-ProRule" id="PRU00470"/>
    </source>
</evidence>
<name>A0ABY9BUC1_VITVI</name>
<dbReference type="InterPro" id="IPR036893">
    <property type="entry name" value="SBP_sf"/>
</dbReference>
<keyword evidence="1" id="KW-0479">Metal-binding</keyword>
<evidence type="ECO:0000256" key="2">
    <source>
        <dbReference type="ARBA" id="ARBA00022771"/>
    </source>
</evidence>
<feature type="region of interest" description="Disordered" evidence="5">
    <location>
        <begin position="148"/>
        <end position="207"/>
    </location>
</feature>
<dbReference type="Pfam" id="PF03110">
    <property type="entry name" value="SBP"/>
    <property type="match status" value="1"/>
</dbReference>
<dbReference type="Proteomes" id="UP001227230">
    <property type="component" value="Chromosome 4"/>
</dbReference>
<feature type="region of interest" description="Disordered" evidence="5">
    <location>
        <begin position="1"/>
        <end position="60"/>
    </location>
</feature>
<proteinExistence type="predicted"/>
<dbReference type="PROSITE" id="PS51141">
    <property type="entry name" value="ZF_SBP"/>
    <property type="match status" value="1"/>
</dbReference>
<evidence type="ECO:0000313" key="7">
    <source>
        <dbReference type="EMBL" id="WJZ86329.1"/>
    </source>
</evidence>
<gene>
    <name evidence="7" type="ORF">VitviT2T_005793</name>
</gene>
<evidence type="ECO:0000256" key="5">
    <source>
        <dbReference type="SAM" id="MobiDB-lite"/>
    </source>
</evidence>
<dbReference type="Gene3D" id="4.10.1100.10">
    <property type="entry name" value="Transcription factor, SBP-box domain"/>
    <property type="match status" value="1"/>
</dbReference>
<keyword evidence="2 4" id="KW-0863">Zinc-finger</keyword>
<feature type="compositionally biased region" description="Acidic residues" evidence="5">
    <location>
        <begin position="18"/>
        <end position="34"/>
    </location>
</feature>